<dbReference type="PROSITE" id="PS50888">
    <property type="entry name" value="BHLH"/>
    <property type="match status" value="1"/>
</dbReference>
<name>A0ABN9KRU7_9NEOB</name>
<dbReference type="Pfam" id="PF00010">
    <property type="entry name" value="HLH"/>
    <property type="match status" value="1"/>
</dbReference>
<organism evidence="5 6">
    <name type="scientific">Ranitomeya imitator</name>
    <name type="common">mimic poison frog</name>
    <dbReference type="NCBI Taxonomy" id="111125"/>
    <lineage>
        <taxon>Eukaryota</taxon>
        <taxon>Metazoa</taxon>
        <taxon>Chordata</taxon>
        <taxon>Craniata</taxon>
        <taxon>Vertebrata</taxon>
        <taxon>Euteleostomi</taxon>
        <taxon>Amphibia</taxon>
        <taxon>Batrachia</taxon>
        <taxon>Anura</taxon>
        <taxon>Neobatrachia</taxon>
        <taxon>Hyloidea</taxon>
        <taxon>Dendrobatidae</taxon>
        <taxon>Dendrobatinae</taxon>
        <taxon>Ranitomeya</taxon>
    </lineage>
</organism>
<keyword evidence="6" id="KW-1185">Reference proteome</keyword>
<keyword evidence="2" id="KW-0804">Transcription</keyword>
<reference evidence="5" key="1">
    <citation type="submission" date="2023-07" db="EMBL/GenBank/DDBJ databases">
        <authorList>
            <person name="Stuckert A."/>
        </authorList>
    </citation>
    <scope>NUCLEOTIDE SEQUENCE</scope>
</reference>
<comment type="caution">
    <text evidence="5">The sequence shown here is derived from an EMBL/GenBank/DDBJ whole genome shotgun (WGS) entry which is preliminary data.</text>
</comment>
<dbReference type="Proteomes" id="UP001176940">
    <property type="component" value="Unassembled WGS sequence"/>
</dbReference>
<dbReference type="InterPro" id="IPR036638">
    <property type="entry name" value="HLH_DNA-bd_sf"/>
</dbReference>
<accession>A0ABN9KRU7</accession>
<dbReference type="PANTHER" id="PTHR19290:SF163">
    <property type="entry name" value="BASIC HELIX-LOOP-HELIX NEURAL TRANSCRIPTION FACTOR TAP"/>
    <property type="match status" value="1"/>
</dbReference>
<sequence length="243" mass="27517">MTPVQLRAFIYFIQQFSWKSTRMSPKTENSHSRSERYLYCDVSDEEDQSLSLPCSPAPSAGSEGCLVGEHFPLSDSRESQSKRQKGRRRSQVKNEVTVIKQRKNRRIKANDRERNRMHNLNSALDALRSVLPTFPDDAKLTKIETLRFAHNYIWALSETLRLADHSLFNIAQQGITDSFETLSKTCLMVDLTSPNSSCGSSSDWDSLYSPGSQSSIHSPTDMDDFISQPSSCLKYTDTLSAFI</sequence>
<evidence type="ECO:0000313" key="6">
    <source>
        <dbReference type="Proteomes" id="UP001176940"/>
    </source>
</evidence>
<dbReference type="InterPro" id="IPR032656">
    <property type="entry name" value="Ngn3_bHLH"/>
</dbReference>
<dbReference type="InterPro" id="IPR050359">
    <property type="entry name" value="bHLH_transcription_factors"/>
</dbReference>
<feature type="region of interest" description="Disordered" evidence="3">
    <location>
        <begin position="71"/>
        <end position="95"/>
    </location>
</feature>
<evidence type="ECO:0000256" key="1">
    <source>
        <dbReference type="ARBA" id="ARBA00023015"/>
    </source>
</evidence>
<dbReference type="InterPro" id="IPR011598">
    <property type="entry name" value="bHLH_dom"/>
</dbReference>
<dbReference type="Gene3D" id="4.10.280.10">
    <property type="entry name" value="Helix-loop-helix DNA-binding domain"/>
    <property type="match status" value="1"/>
</dbReference>
<evidence type="ECO:0000259" key="4">
    <source>
        <dbReference type="PROSITE" id="PS50888"/>
    </source>
</evidence>
<proteinExistence type="predicted"/>
<gene>
    <name evidence="5" type="ORF">RIMI_LOCUS181059</name>
</gene>
<dbReference type="CDD" id="cd19718">
    <property type="entry name" value="bHLH_TS_NGN3_ATOH5"/>
    <property type="match status" value="1"/>
</dbReference>
<dbReference type="SMART" id="SM00353">
    <property type="entry name" value="HLH"/>
    <property type="match status" value="1"/>
</dbReference>
<evidence type="ECO:0000256" key="3">
    <source>
        <dbReference type="SAM" id="MobiDB-lite"/>
    </source>
</evidence>
<evidence type="ECO:0000256" key="2">
    <source>
        <dbReference type="ARBA" id="ARBA00023163"/>
    </source>
</evidence>
<dbReference type="SUPFAM" id="SSF47459">
    <property type="entry name" value="HLH, helix-loop-helix DNA-binding domain"/>
    <property type="match status" value="1"/>
</dbReference>
<protein>
    <recommendedName>
        <fullName evidence="4">BHLH domain-containing protein</fullName>
    </recommendedName>
</protein>
<dbReference type="EMBL" id="CAUEEQ010000181">
    <property type="protein sequence ID" value="CAJ0916038.1"/>
    <property type="molecule type" value="Genomic_DNA"/>
</dbReference>
<keyword evidence="1" id="KW-0805">Transcription regulation</keyword>
<feature type="compositionally biased region" description="Basic residues" evidence="3">
    <location>
        <begin position="82"/>
        <end position="91"/>
    </location>
</feature>
<evidence type="ECO:0000313" key="5">
    <source>
        <dbReference type="EMBL" id="CAJ0916038.1"/>
    </source>
</evidence>
<feature type="domain" description="BHLH" evidence="4">
    <location>
        <begin position="104"/>
        <end position="156"/>
    </location>
</feature>
<dbReference type="PANTHER" id="PTHR19290">
    <property type="entry name" value="BASIC HELIX-LOOP-HELIX PROTEIN NEUROGENIN-RELATED"/>
    <property type="match status" value="1"/>
</dbReference>